<accession>A0A413R8X0</accession>
<name>A0A413R8X0_9FIRM</name>
<comment type="caution">
    <text evidence="1">The sequence shown here is derived from an EMBL/GenBank/DDBJ whole genome shotgun (WGS) entry which is preliminary data.</text>
</comment>
<dbReference type="AlphaFoldDB" id="A0A413R8X0"/>
<organism evidence="1 2">
    <name type="scientific">Eubacterium ventriosum</name>
    <dbReference type="NCBI Taxonomy" id="39496"/>
    <lineage>
        <taxon>Bacteria</taxon>
        <taxon>Bacillati</taxon>
        <taxon>Bacillota</taxon>
        <taxon>Clostridia</taxon>
        <taxon>Eubacteriales</taxon>
        <taxon>Eubacteriaceae</taxon>
        <taxon>Eubacterium</taxon>
    </lineage>
</organism>
<dbReference type="RefSeq" id="WP_117970451.1">
    <property type="nucleotide sequence ID" value="NZ_CAUBDO010000003.1"/>
</dbReference>
<sequence>MFICCLVNFEKIQWIGSKTTYENLIELLKNEITIRKAFLNVTNEKIVIEYNGEKVDYSVKKANDIPEKMLPTSGEYMDAEDGEFDKEILEFKKRRM</sequence>
<dbReference type="EMBL" id="QSFD01000005">
    <property type="protein sequence ID" value="RHA18704.1"/>
    <property type="molecule type" value="Genomic_DNA"/>
</dbReference>
<proteinExistence type="predicted"/>
<gene>
    <name evidence="1" type="ORF">DW944_06435</name>
</gene>
<dbReference type="Proteomes" id="UP000284779">
    <property type="component" value="Unassembled WGS sequence"/>
</dbReference>
<evidence type="ECO:0000313" key="1">
    <source>
        <dbReference type="EMBL" id="RHA18704.1"/>
    </source>
</evidence>
<protein>
    <submittedName>
        <fullName evidence="1">Uncharacterized protein</fullName>
    </submittedName>
</protein>
<evidence type="ECO:0000313" key="2">
    <source>
        <dbReference type="Proteomes" id="UP000284779"/>
    </source>
</evidence>
<keyword evidence="2" id="KW-1185">Reference proteome</keyword>
<reference evidence="1 2" key="1">
    <citation type="submission" date="2018-08" db="EMBL/GenBank/DDBJ databases">
        <title>A genome reference for cultivated species of the human gut microbiota.</title>
        <authorList>
            <person name="Zou Y."/>
            <person name="Xue W."/>
            <person name="Luo G."/>
        </authorList>
    </citation>
    <scope>NUCLEOTIDE SEQUENCE [LARGE SCALE GENOMIC DNA]</scope>
    <source>
        <strain evidence="1 2">AM44-11BH</strain>
    </source>
</reference>